<dbReference type="OrthoDB" id="9795498at2"/>
<gene>
    <name evidence="1" type="ORF">DN752_19020</name>
</gene>
<reference evidence="1 2" key="1">
    <citation type="submission" date="2018-06" db="EMBL/GenBank/DDBJ databases">
        <title>Echinicola strongylocentroti sp. nov., isolated from a sea urchin Strongylocentrotus intermedius.</title>
        <authorList>
            <person name="Bae S.S."/>
        </authorList>
    </citation>
    <scope>NUCLEOTIDE SEQUENCE [LARGE SCALE GENOMIC DNA]</scope>
    <source>
        <strain evidence="1 2">MEBiC08714</strain>
    </source>
</reference>
<dbReference type="RefSeq" id="WP_112785430.1">
    <property type="nucleotide sequence ID" value="NZ_CP030041.1"/>
</dbReference>
<accession>A0A2Z4IMU6</accession>
<name>A0A2Z4IMU6_9BACT</name>
<dbReference type="Gene3D" id="3.40.50.150">
    <property type="entry name" value="Vaccinia Virus protein VP39"/>
    <property type="match status" value="1"/>
</dbReference>
<sequence>MIKKIRDKLFGISKLGYLISEEGKRNRELSSYNMRELKAIEFLKDYFPEGFLFETGFSLSFQTIQHIINDLTIYKPKVVLEFGSGLSTQILSNYINKHQLSCKLISIDDDQEWQDNLKQACKGVDFHTFTLKDDHPYSYGGKGKWFDIPNNHAINTVEFDLIIVDAPKGGLCRQSRIGFIPFVKDKLSNSPIVYLDDTHRQEEQEIGHFLVETIPAFVGKINGFNYTRYSFGDKLHTAPS</sequence>
<evidence type="ECO:0000313" key="1">
    <source>
        <dbReference type="EMBL" id="AWW32057.1"/>
    </source>
</evidence>
<dbReference type="SUPFAM" id="SSF53335">
    <property type="entry name" value="S-adenosyl-L-methionine-dependent methyltransferases"/>
    <property type="match status" value="1"/>
</dbReference>
<evidence type="ECO:0008006" key="3">
    <source>
        <dbReference type="Google" id="ProtNLM"/>
    </source>
</evidence>
<keyword evidence="2" id="KW-1185">Reference proteome</keyword>
<dbReference type="KEGG" id="est:DN752_19020"/>
<proteinExistence type="predicted"/>
<evidence type="ECO:0000313" key="2">
    <source>
        <dbReference type="Proteomes" id="UP000248688"/>
    </source>
</evidence>
<dbReference type="EMBL" id="CP030041">
    <property type="protein sequence ID" value="AWW32057.1"/>
    <property type="molecule type" value="Genomic_DNA"/>
</dbReference>
<dbReference type="InterPro" id="IPR029063">
    <property type="entry name" value="SAM-dependent_MTases_sf"/>
</dbReference>
<dbReference type="AlphaFoldDB" id="A0A2Z4IMU6"/>
<protein>
    <recommendedName>
        <fullName evidence="3">Class I SAM-dependent methyltransferase</fullName>
    </recommendedName>
</protein>
<dbReference type="Proteomes" id="UP000248688">
    <property type="component" value="Chromosome"/>
</dbReference>
<organism evidence="1 2">
    <name type="scientific">Echinicola strongylocentroti</name>
    <dbReference type="NCBI Taxonomy" id="1795355"/>
    <lineage>
        <taxon>Bacteria</taxon>
        <taxon>Pseudomonadati</taxon>
        <taxon>Bacteroidota</taxon>
        <taxon>Cytophagia</taxon>
        <taxon>Cytophagales</taxon>
        <taxon>Cyclobacteriaceae</taxon>
        <taxon>Echinicola</taxon>
    </lineage>
</organism>